<feature type="domain" description="ABC3 transporter permease C-terminal" evidence="12">
    <location>
        <begin position="178"/>
        <end position="298"/>
    </location>
</feature>
<feature type="transmembrane region" description="Helical" evidence="11">
    <location>
        <begin position="228"/>
        <end position="253"/>
    </location>
</feature>
<evidence type="ECO:0000256" key="5">
    <source>
        <dbReference type="ARBA" id="ARBA00022618"/>
    </source>
</evidence>
<name>A0A3E2BPE0_9BACT</name>
<dbReference type="Proteomes" id="UP000257323">
    <property type="component" value="Unassembled WGS sequence"/>
</dbReference>
<dbReference type="GO" id="GO:0051301">
    <property type="term" value="P:cell division"/>
    <property type="evidence" value="ECO:0007669"/>
    <property type="project" value="UniProtKB-KW"/>
</dbReference>
<evidence type="ECO:0000256" key="9">
    <source>
        <dbReference type="ARBA" id="ARBA00023306"/>
    </source>
</evidence>
<keyword evidence="6 11" id="KW-0812">Transmembrane</keyword>
<dbReference type="Gene3D" id="3.30.70.3040">
    <property type="match status" value="1"/>
</dbReference>
<evidence type="ECO:0000256" key="6">
    <source>
        <dbReference type="ARBA" id="ARBA00022692"/>
    </source>
</evidence>
<dbReference type="GO" id="GO:0032153">
    <property type="term" value="C:cell division site"/>
    <property type="evidence" value="ECO:0007669"/>
    <property type="project" value="TreeGrafter"/>
</dbReference>
<reference evidence="14 15" key="1">
    <citation type="submission" date="2018-08" db="EMBL/GenBank/DDBJ databases">
        <title>Genome analysis of the thermophilic bacterium of the candidate phylum Aminicenantes from deep subsurface aquifer revealed its physiology and ecological role.</title>
        <authorList>
            <person name="Kadnikov V.V."/>
            <person name="Mardanov A.V."/>
            <person name="Beletsky A.V."/>
            <person name="Karnachuk O.V."/>
            <person name="Ravin N.V."/>
        </authorList>
    </citation>
    <scope>NUCLEOTIDE SEQUENCE [LARGE SCALE GENOMIC DNA]</scope>
    <source>
        <strain evidence="14">BY38</strain>
    </source>
</reference>
<keyword evidence="5 10" id="KW-0132">Cell division</keyword>
<evidence type="ECO:0000256" key="11">
    <source>
        <dbReference type="SAM" id="Phobius"/>
    </source>
</evidence>
<keyword evidence="4 10" id="KW-1003">Cell membrane</keyword>
<proteinExistence type="inferred from homology"/>
<keyword evidence="8 10" id="KW-0472">Membrane</keyword>
<feature type="domain" description="FtsX extracellular" evidence="13">
    <location>
        <begin position="60"/>
        <end position="155"/>
    </location>
</feature>
<keyword evidence="7 11" id="KW-1133">Transmembrane helix</keyword>
<gene>
    <name evidence="14" type="ORF">OP8BY_1684</name>
</gene>
<feature type="transmembrane region" description="Helical" evidence="11">
    <location>
        <begin position="273"/>
        <end position="297"/>
    </location>
</feature>
<accession>A0A3E2BPE0</accession>
<comment type="subcellular location">
    <subcellularLocation>
        <location evidence="1">Cell membrane</location>
        <topology evidence="1">Multi-pass membrane protein</topology>
    </subcellularLocation>
</comment>
<evidence type="ECO:0000259" key="12">
    <source>
        <dbReference type="Pfam" id="PF02687"/>
    </source>
</evidence>
<comment type="caution">
    <text evidence="14">The sequence shown here is derived from an EMBL/GenBank/DDBJ whole genome shotgun (WGS) entry which is preliminary data.</text>
</comment>
<evidence type="ECO:0000256" key="3">
    <source>
        <dbReference type="ARBA" id="ARBA00021907"/>
    </source>
</evidence>
<dbReference type="EMBL" id="QUAH01000003">
    <property type="protein sequence ID" value="RFT16506.1"/>
    <property type="molecule type" value="Genomic_DNA"/>
</dbReference>
<evidence type="ECO:0000313" key="15">
    <source>
        <dbReference type="Proteomes" id="UP000257323"/>
    </source>
</evidence>
<organism evidence="14 15">
    <name type="scientific">Candidatus Saccharicenans subterraneus</name>
    <dbReference type="NCBI Taxonomy" id="2508984"/>
    <lineage>
        <taxon>Bacteria</taxon>
        <taxon>Candidatus Aminicenantota</taxon>
        <taxon>Candidatus Aminicenantia</taxon>
        <taxon>Candidatus Aminicenantales</taxon>
        <taxon>Candidatus Saccharicenantaceae</taxon>
        <taxon>Candidatus Saccharicenans</taxon>
    </lineage>
</organism>
<evidence type="ECO:0000256" key="2">
    <source>
        <dbReference type="ARBA" id="ARBA00007379"/>
    </source>
</evidence>
<feature type="transmembrane region" description="Helical" evidence="11">
    <location>
        <begin position="25"/>
        <end position="44"/>
    </location>
</feature>
<feature type="transmembrane region" description="Helical" evidence="11">
    <location>
        <begin position="171"/>
        <end position="195"/>
    </location>
</feature>
<comment type="similarity">
    <text evidence="2 10">Belongs to the ABC-4 integral membrane protein family. FtsX subfamily.</text>
</comment>
<evidence type="ECO:0000256" key="10">
    <source>
        <dbReference type="PIRNR" id="PIRNR003097"/>
    </source>
</evidence>
<keyword evidence="9 10" id="KW-0131">Cell cycle</keyword>
<evidence type="ECO:0000256" key="1">
    <source>
        <dbReference type="ARBA" id="ARBA00004651"/>
    </source>
</evidence>
<evidence type="ECO:0000256" key="7">
    <source>
        <dbReference type="ARBA" id="ARBA00022989"/>
    </source>
</evidence>
<protein>
    <recommendedName>
        <fullName evidence="3 10">Cell division protein FtsX</fullName>
    </recommendedName>
</protein>
<dbReference type="Pfam" id="PF18075">
    <property type="entry name" value="FtsX_ECD"/>
    <property type="match status" value="1"/>
</dbReference>
<dbReference type="PANTHER" id="PTHR47755:SF1">
    <property type="entry name" value="CELL DIVISION PROTEIN FTSX"/>
    <property type="match status" value="1"/>
</dbReference>
<dbReference type="Pfam" id="PF02687">
    <property type="entry name" value="FtsX"/>
    <property type="match status" value="1"/>
</dbReference>
<evidence type="ECO:0000256" key="4">
    <source>
        <dbReference type="ARBA" id="ARBA00022475"/>
    </source>
</evidence>
<dbReference type="AlphaFoldDB" id="A0A3E2BPE0"/>
<dbReference type="PANTHER" id="PTHR47755">
    <property type="entry name" value="CELL DIVISION PROTEIN FTSX"/>
    <property type="match status" value="1"/>
</dbReference>
<dbReference type="InterPro" id="IPR040690">
    <property type="entry name" value="FtsX_ECD"/>
</dbReference>
<evidence type="ECO:0000256" key="8">
    <source>
        <dbReference type="ARBA" id="ARBA00023136"/>
    </source>
</evidence>
<dbReference type="InterPro" id="IPR003838">
    <property type="entry name" value="ABC3_permease_C"/>
</dbReference>
<sequence>MIFRQLWYLVKAAGNNLWTFRGRNLVSVLIIGFSFLVIGIFLALSNNLTYLGQQLSNNLAISFFLDKNLKAPELEYIKSQILASELVDRVTFVSSEDALSRFRANFPELREILDNLKSNPFPPSYEVKLKDKVLSLSAIVYFMEKIKGLKGVVDVQFNQDWVEKMDSLSRIVQAVGFFLGGILILASFFIISNVVRLNVFARKNEIEILRLVGATNTFIRIPFLLEGFVLGLLGSLVSLFILFILIKVFPIYIGSSLGAARELFTLRPLTTEQGLWLVAGGVVTGTLGSVTSVSRFLRI</sequence>
<evidence type="ECO:0000313" key="14">
    <source>
        <dbReference type="EMBL" id="RFT16506.1"/>
    </source>
</evidence>
<evidence type="ECO:0000259" key="13">
    <source>
        <dbReference type="Pfam" id="PF18075"/>
    </source>
</evidence>
<dbReference type="GO" id="GO:0005886">
    <property type="term" value="C:plasma membrane"/>
    <property type="evidence" value="ECO:0007669"/>
    <property type="project" value="UniProtKB-SubCell"/>
</dbReference>
<dbReference type="InterPro" id="IPR004513">
    <property type="entry name" value="FtsX"/>
</dbReference>
<dbReference type="PIRSF" id="PIRSF003097">
    <property type="entry name" value="FtsX"/>
    <property type="match status" value="1"/>
</dbReference>